<dbReference type="InterPro" id="IPR025554">
    <property type="entry name" value="DUF4140"/>
</dbReference>
<keyword evidence="5" id="KW-1185">Reference proteome</keyword>
<proteinExistence type="predicted"/>
<evidence type="ECO:0000313" key="5">
    <source>
        <dbReference type="Proteomes" id="UP001050975"/>
    </source>
</evidence>
<dbReference type="InterPro" id="IPR037291">
    <property type="entry name" value="DUF4139"/>
</dbReference>
<protein>
    <recommendedName>
        <fullName evidence="6">Mucoidy inhibitor MuiA family protein</fullName>
    </recommendedName>
</protein>
<feature type="domain" description="DUF4139" evidence="2">
    <location>
        <begin position="220"/>
        <end position="533"/>
    </location>
</feature>
<sequence>MRSAYPMNPETSFPASQSIVAPIAEVTVYTNQALVTRRGMVSLTGYERELIVSELPLTLQTDSVRAKVSGSVPVKLLGVRTEKVFASETFAKRVVQISQQIRQLEEQQRHLRDILTSVGLQRDFVRGLGEKSVERYSGLNSPEKISLNEIEEFLNFLGQQHGEYAKTIAQREREQQEIDRQLEALRQQRQQMVQPAYKDTLSSYKIVVTVEPANALDFELEVSYLVNRAIWTPVYDLRTSSGSKRVNLRYLAEVRQKTGEDWMGVALKLSTAKPALTTLPPKLKPWYIDSLDATPAPALDLREDTDFAELEALLADETDAVKKQNVVETQKVVSSSGSVVTFCVDGGCNIPADAAAHKVVIFSQDYPCRTEYVAVPRLFSFAYLEATVKNNVLGVTLLPGKANIFRNNTLVGTTQLEKVAPGEEFKLNLGVDEGLKVERELVEREVELMGNYRRTTYGYRLAVTNLRARATTIRLIEQLPVSRNEQIKVHLKSTNPPIGLGQMGQLEWLLALQRQSRGKHKRELYYQFTVEHPADLTVVSLDI</sequence>
<dbReference type="Pfam" id="PF13600">
    <property type="entry name" value="DUF4140"/>
    <property type="match status" value="1"/>
</dbReference>
<dbReference type="EMBL" id="BLAY01000039">
    <property type="protein sequence ID" value="GET38098.1"/>
    <property type="molecule type" value="Genomic_DNA"/>
</dbReference>
<evidence type="ECO:0000313" key="4">
    <source>
        <dbReference type="EMBL" id="GET38098.1"/>
    </source>
</evidence>
<evidence type="ECO:0000259" key="3">
    <source>
        <dbReference type="Pfam" id="PF13600"/>
    </source>
</evidence>
<keyword evidence="1" id="KW-0175">Coiled coil</keyword>
<organism evidence="4 5">
    <name type="scientific">Microseira wollei NIES-4236</name>
    <dbReference type="NCBI Taxonomy" id="2530354"/>
    <lineage>
        <taxon>Bacteria</taxon>
        <taxon>Bacillati</taxon>
        <taxon>Cyanobacteriota</taxon>
        <taxon>Cyanophyceae</taxon>
        <taxon>Oscillatoriophycideae</taxon>
        <taxon>Aerosakkonematales</taxon>
        <taxon>Aerosakkonemataceae</taxon>
        <taxon>Microseira</taxon>
    </lineage>
</organism>
<feature type="coiled-coil region" evidence="1">
    <location>
        <begin position="87"/>
        <end position="114"/>
    </location>
</feature>
<comment type="caution">
    <text evidence="4">The sequence shown here is derived from an EMBL/GenBank/DDBJ whole genome shotgun (WGS) entry which is preliminary data.</text>
</comment>
<dbReference type="PANTHER" id="PTHR31005:SF8">
    <property type="entry name" value="DUF4139 DOMAIN-CONTAINING PROTEIN"/>
    <property type="match status" value="1"/>
</dbReference>
<feature type="domain" description="DUF4140" evidence="3">
    <location>
        <begin position="26"/>
        <end position="124"/>
    </location>
</feature>
<evidence type="ECO:0000259" key="2">
    <source>
        <dbReference type="Pfam" id="PF13598"/>
    </source>
</evidence>
<dbReference type="Pfam" id="PF13598">
    <property type="entry name" value="DUF4139"/>
    <property type="match status" value="1"/>
</dbReference>
<dbReference type="NCBIfam" id="TIGR02231">
    <property type="entry name" value="mucoidy inhibitor MuiA family protein"/>
    <property type="match status" value="1"/>
</dbReference>
<dbReference type="Proteomes" id="UP001050975">
    <property type="component" value="Unassembled WGS sequence"/>
</dbReference>
<evidence type="ECO:0008006" key="6">
    <source>
        <dbReference type="Google" id="ProtNLM"/>
    </source>
</evidence>
<accession>A0AAV3X9P2</accession>
<dbReference type="PANTHER" id="PTHR31005">
    <property type="entry name" value="DUF4139 DOMAIN-CONTAINING PROTEIN"/>
    <property type="match status" value="1"/>
</dbReference>
<evidence type="ECO:0000256" key="1">
    <source>
        <dbReference type="SAM" id="Coils"/>
    </source>
</evidence>
<gene>
    <name evidence="4" type="ORF">MiSe_28520</name>
</gene>
<dbReference type="InterPro" id="IPR011935">
    <property type="entry name" value="CHP02231"/>
</dbReference>
<dbReference type="AlphaFoldDB" id="A0AAV3X9P2"/>
<name>A0AAV3X9P2_9CYAN</name>
<reference evidence="4" key="1">
    <citation type="submission" date="2019-10" db="EMBL/GenBank/DDBJ databases">
        <title>Draft genome sequece of Microseira wollei NIES-4236.</title>
        <authorList>
            <person name="Yamaguchi H."/>
            <person name="Suzuki S."/>
            <person name="Kawachi M."/>
        </authorList>
    </citation>
    <scope>NUCLEOTIDE SEQUENCE</scope>
    <source>
        <strain evidence="4">NIES-4236</strain>
    </source>
</reference>